<name>A0A1F5KGZ0_9BACT</name>
<feature type="compositionally biased region" description="Low complexity" evidence="1">
    <location>
        <begin position="727"/>
        <end position="764"/>
    </location>
</feature>
<evidence type="ECO:0000313" key="4">
    <source>
        <dbReference type="EMBL" id="OGE40080.1"/>
    </source>
</evidence>
<evidence type="ECO:0000313" key="5">
    <source>
        <dbReference type="Proteomes" id="UP000177328"/>
    </source>
</evidence>
<evidence type="ECO:0000259" key="3">
    <source>
        <dbReference type="Pfam" id="PF18915"/>
    </source>
</evidence>
<feature type="chain" id="PRO_5009519110" description="DUF5667 domain-containing protein" evidence="2">
    <location>
        <begin position="26"/>
        <end position="777"/>
    </location>
</feature>
<dbReference type="Pfam" id="PF18915">
    <property type="entry name" value="DUF5667"/>
    <property type="match status" value="1"/>
</dbReference>
<protein>
    <recommendedName>
        <fullName evidence="3">DUF5667 domain-containing protein</fullName>
    </recommendedName>
</protein>
<feature type="compositionally biased region" description="Pro residues" evidence="1">
    <location>
        <begin position="765"/>
        <end position="777"/>
    </location>
</feature>
<feature type="signal peptide" evidence="2">
    <location>
        <begin position="1"/>
        <end position="25"/>
    </location>
</feature>
<dbReference type="AlphaFoldDB" id="A0A1F5KGZ0"/>
<feature type="region of interest" description="Disordered" evidence="1">
    <location>
        <begin position="727"/>
        <end position="777"/>
    </location>
</feature>
<accession>A0A1F5KGZ0</accession>
<sequence>MPKILLASVIGLVAYLALTVSSVSAQTTARFYDWSSTVDTRDSKVLGITVFAQEASGSANVETTVDSFKQYNRYLLGANLTPGSFFYFIKPFQENLVLTFTTDPKQKESLRLEIAGERLEEMQKLVSSANAGAINNAVNNYKSSMESATSGLNQLQQQNTSGLDVLIKEVEQETAKHNIVLEEAAVKAPEGAKDEMQGAIEAAWKSTDLAADLSGRVAVPPDVVDRLKALQSQGLLSDEEVTKIVSVKTRTEAREELKKFVKEGVVSGADFSRMNENVKAFFPDEFYKIHETKRFLEMQKLEQQKPDDSTLAKIQDFAKTYKQGDSVPSPLRRYWVSVVRLEELQNTLRPDLIDATLFRNDSSEAKKFTEVVERFKPRPEDIAYVSDFIQKNNADVSSLPPEYQRMYNLAKQYGAQCGAGQHWQSEGQGGGFCLPDGSNIDTSSFRNLPAGKSCNGLAISAKGPTGACGSYTSDCVPPGWSIVSSCVQTPTSTAEGSTGSGKIITCPSNAHFVSVPYDPNGGYCIPNYTRVGNDSTTGLTDSACPAGYHRSYSGGPCIPDYNSSSGNSGSFNSALSPITSTPGGAYYTGSGQCGQGANWVPEPINPRGGYCAPSSYQGNDSGSNNNANSGPSRESQEAACRAGGGICRSWVNGACGCERPNSGTTGGNTPPSGYGSCGAGLYWNGSGCTSSTSNQTSGSGGTNDSPEAACGRAAGCSWNGSSCNCSSGGGSTSPSPENTTQQPPTTTSSPSEPAPVQETQQTQQAPPPAEAAPAPSP</sequence>
<dbReference type="EMBL" id="MFDD01000014">
    <property type="protein sequence ID" value="OGE40080.1"/>
    <property type="molecule type" value="Genomic_DNA"/>
</dbReference>
<evidence type="ECO:0000256" key="1">
    <source>
        <dbReference type="SAM" id="MobiDB-lite"/>
    </source>
</evidence>
<dbReference type="InterPro" id="IPR043725">
    <property type="entry name" value="DUF5667"/>
</dbReference>
<feature type="domain" description="DUF5667" evidence="3">
    <location>
        <begin position="80"/>
        <end position="190"/>
    </location>
</feature>
<proteinExistence type="predicted"/>
<reference evidence="4 5" key="1">
    <citation type="journal article" date="2016" name="Nat. Commun.">
        <title>Thousands of microbial genomes shed light on interconnected biogeochemical processes in an aquifer system.</title>
        <authorList>
            <person name="Anantharaman K."/>
            <person name="Brown C.T."/>
            <person name="Hug L.A."/>
            <person name="Sharon I."/>
            <person name="Castelle C.J."/>
            <person name="Probst A.J."/>
            <person name="Thomas B.C."/>
            <person name="Singh A."/>
            <person name="Wilkins M.J."/>
            <person name="Karaoz U."/>
            <person name="Brodie E.L."/>
            <person name="Williams K.H."/>
            <person name="Hubbard S.S."/>
            <person name="Banfield J.F."/>
        </authorList>
    </citation>
    <scope>NUCLEOTIDE SEQUENCE [LARGE SCALE GENOMIC DNA]</scope>
</reference>
<dbReference type="Proteomes" id="UP000177328">
    <property type="component" value="Unassembled WGS sequence"/>
</dbReference>
<organism evidence="4 5">
    <name type="scientific">Candidatus Daviesbacteria bacterium RIFCSPHIGHO2_02_FULL_43_12</name>
    <dbReference type="NCBI Taxonomy" id="1797776"/>
    <lineage>
        <taxon>Bacteria</taxon>
        <taxon>Candidatus Daviesiibacteriota</taxon>
    </lineage>
</organism>
<evidence type="ECO:0000256" key="2">
    <source>
        <dbReference type="SAM" id="SignalP"/>
    </source>
</evidence>
<comment type="caution">
    <text evidence="4">The sequence shown here is derived from an EMBL/GenBank/DDBJ whole genome shotgun (WGS) entry which is preliminary data.</text>
</comment>
<gene>
    <name evidence="4" type="ORF">A3D25_04735</name>
</gene>
<keyword evidence="2" id="KW-0732">Signal</keyword>